<comment type="caution">
    <text evidence="2">The sequence shown here is derived from an EMBL/GenBank/DDBJ whole genome shotgun (WGS) entry which is preliminary data.</text>
</comment>
<keyword evidence="3" id="KW-1185">Reference proteome</keyword>
<evidence type="ECO:0000313" key="2">
    <source>
        <dbReference type="EMBL" id="KAF1379495.1"/>
    </source>
</evidence>
<dbReference type="AlphaFoldDB" id="A0A6A5EKP6"/>
<accession>A0A6A5EKP6</accession>
<name>A0A6A5EKP6_PERFL</name>
<dbReference type="PANTHER" id="PTHR47308">
    <property type="entry name" value="NUCLEAR GTPASE SLIP-GC"/>
    <property type="match status" value="1"/>
</dbReference>
<dbReference type="InterPro" id="IPR027417">
    <property type="entry name" value="P-loop_NTPase"/>
</dbReference>
<dbReference type="PANTHER" id="PTHR47308:SF1">
    <property type="entry name" value="NUCLEAR GTPASE SLIP-GC"/>
    <property type="match status" value="1"/>
</dbReference>
<dbReference type="Gene3D" id="3.40.50.300">
    <property type="entry name" value="P-loop containing nucleotide triphosphate hydrolases"/>
    <property type="match status" value="1"/>
</dbReference>
<dbReference type="GO" id="GO:0003924">
    <property type="term" value="F:GTPase activity"/>
    <property type="evidence" value="ECO:0007669"/>
    <property type="project" value="TreeGrafter"/>
</dbReference>
<sequence length="466" mass="53089">MSFVKKRLPAQDNKLSNFLKDTIDDLETDKREVVGVFGKTGSGKSFLINAVIGEMNLLPTGSVCACTSVMIEVKANTQNKTYQADIEFITKEAEKLSTTLVGFTKVTRRNSKDEEGKRWYWPLVKCVTIKVPNNDLLRHVTLVDLPGNGDRNKSRDNMWKQVVGSCSTVWIVTDIDRAAAEKEAWQILESASSLMGNGGECQHILFICSKSDGSLNNREAILDRNMLAKTEVSKRFSEEKTIKADKNTDVCTDLDKKMKDELDKVRKPMEEAYKAFEKCLSEGVERSKSSCESDLINERKCGPFDDVINKFSLDTEKLIGKYKDVELQLIFLKTEEDKIKTELNKIIRERKKTIYNSLTETIGINMQEGYDQAATFKGKDTLENMRDTLEMHVRAAKNIMFKEAKKELLKQLRDFMKEILEKLKKTMQKSIELSLKTDGDSIPDVAQQLKEVNDYYNDLKAQQQSP</sequence>
<dbReference type="Proteomes" id="UP000465112">
    <property type="component" value="Chromosome 15"/>
</dbReference>
<gene>
    <name evidence="2" type="ORF">PFLUV_G00176640</name>
</gene>
<evidence type="ECO:0000259" key="1">
    <source>
        <dbReference type="Pfam" id="PF00350"/>
    </source>
</evidence>
<dbReference type="InterPro" id="IPR053082">
    <property type="entry name" value="Nuclear_GTPase_SLIP-GC"/>
</dbReference>
<dbReference type="EMBL" id="VHII01000015">
    <property type="protein sequence ID" value="KAF1379495.1"/>
    <property type="molecule type" value="Genomic_DNA"/>
</dbReference>
<dbReference type="SUPFAM" id="SSF52540">
    <property type="entry name" value="P-loop containing nucleoside triphosphate hydrolases"/>
    <property type="match status" value="1"/>
</dbReference>
<reference evidence="2 3" key="1">
    <citation type="submission" date="2019-06" db="EMBL/GenBank/DDBJ databases">
        <title>A chromosome-scale genome assembly of the European perch, Perca fluviatilis.</title>
        <authorList>
            <person name="Roques C."/>
            <person name="Zahm M."/>
            <person name="Cabau C."/>
            <person name="Klopp C."/>
            <person name="Bouchez O."/>
            <person name="Donnadieu C."/>
            <person name="Kuhl H."/>
            <person name="Gislard M."/>
            <person name="Guendouz S."/>
            <person name="Journot L."/>
            <person name="Haffray P."/>
            <person name="Bestin A."/>
            <person name="Morvezen R."/>
            <person name="Feron R."/>
            <person name="Wen M."/>
            <person name="Jouanno E."/>
            <person name="Herpin A."/>
            <person name="Schartl M."/>
            <person name="Postlethwait J."/>
            <person name="Schaerlinger B."/>
            <person name="Chardard D."/>
            <person name="Lecocq T."/>
            <person name="Poncet C."/>
            <person name="Jaffrelo L."/>
            <person name="Lampietro C."/>
            <person name="Guiguen Y."/>
        </authorList>
    </citation>
    <scope>NUCLEOTIDE SEQUENCE [LARGE SCALE GENOMIC DNA]</scope>
    <source>
        <tissue evidence="2">Blood</tissue>
    </source>
</reference>
<protein>
    <recommendedName>
        <fullName evidence="1">Dynamin N-terminal domain-containing protein</fullName>
    </recommendedName>
</protein>
<evidence type="ECO:0000313" key="3">
    <source>
        <dbReference type="Proteomes" id="UP000465112"/>
    </source>
</evidence>
<dbReference type="InterPro" id="IPR045063">
    <property type="entry name" value="Dynamin_N"/>
</dbReference>
<feature type="domain" description="Dynamin N-terminal" evidence="1">
    <location>
        <begin position="34"/>
        <end position="190"/>
    </location>
</feature>
<proteinExistence type="predicted"/>
<organism evidence="2 3">
    <name type="scientific">Perca fluviatilis</name>
    <name type="common">European perch</name>
    <dbReference type="NCBI Taxonomy" id="8168"/>
    <lineage>
        <taxon>Eukaryota</taxon>
        <taxon>Metazoa</taxon>
        <taxon>Chordata</taxon>
        <taxon>Craniata</taxon>
        <taxon>Vertebrata</taxon>
        <taxon>Euteleostomi</taxon>
        <taxon>Actinopterygii</taxon>
        <taxon>Neopterygii</taxon>
        <taxon>Teleostei</taxon>
        <taxon>Neoteleostei</taxon>
        <taxon>Acanthomorphata</taxon>
        <taxon>Eupercaria</taxon>
        <taxon>Perciformes</taxon>
        <taxon>Percoidei</taxon>
        <taxon>Percidae</taxon>
        <taxon>Percinae</taxon>
        <taxon>Perca</taxon>
    </lineage>
</organism>
<dbReference type="Pfam" id="PF00350">
    <property type="entry name" value="Dynamin_N"/>
    <property type="match status" value="1"/>
</dbReference>